<dbReference type="RefSeq" id="WP_185677161.1">
    <property type="nucleotide sequence ID" value="NZ_JACHVB010000063.1"/>
</dbReference>
<feature type="signal peptide" evidence="2">
    <location>
        <begin position="1"/>
        <end position="21"/>
    </location>
</feature>
<evidence type="ECO:0000313" key="5">
    <source>
        <dbReference type="Proteomes" id="UP000546464"/>
    </source>
</evidence>
<feature type="compositionally biased region" description="Basic and acidic residues" evidence="1">
    <location>
        <begin position="220"/>
        <end position="232"/>
    </location>
</feature>
<dbReference type="InterPro" id="IPR032616">
    <property type="entry name" value="DUF4886"/>
</dbReference>
<name>A0A842HJF5_9BACT</name>
<feature type="region of interest" description="Disordered" evidence="1">
    <location>
        <begin position="220"/>
        <end position="239"/>
    </location>
</feature>
<dbReference type="GO" id="GO:0016788">
    <property type="term" value="F:hydrolase activity, acting on ester bonds"/>
    <property type="evidence" value="ECO:0007669"/>
    <property type="project" value="UniProtKB-ARBA"/>
</dbReference>
<comment type="caution">
    <text evidence="4">The sequence shown here is derived from an EMBL/GenBank/DDBJ whole genome shotgun (WGS) entry which is preliminary data.</text>
</comment>
<dbReference type="Gene3D" id="3.40.50.1110">
    <property type="entry name" value="SGNH hydrolase"/>
    <property type="match status" value="1"/>
</dbReference>
<evidence type="ECO:0000256" key="2">
    <source>
        <dbReference type="SAM" id="SignalP"/>
    </source>
</evidence>
<keyword evidence="2" id="KW-0732">Signal</keyword>
<protein>
    <submittedName>
        <fullName evidence="4">DUF4886 domain-containing protein</fullName>
    </submittedName>
</protein>
<accession>A0A842HJF5</accession>
<sequence length="323" mass="36343">MHIRRLALALPLFILLTHALAAQTETVKILGIGNSFTNNAHHYLSDVYASAPDEDAVIGTVTIGGCSLERHVRHAKEHEADANTGKEYYYRRNWETAGNKLALKDVLLAEDWDIISIQQVSTGSYKEETFYPYAEELIEYIRQYRPEAEIVVHETWSHSVNSYRAKDWGLNPDEMYEKLHANYAKIAAENGLRVIPVGTAFENARATELWDLQPDGFDPKNNDLAYPEDKDNLPNSSKSLNSDYTWSKNKNDEWYVRSDGFHANTAGEYLGALVWFEFLSGGDAREITFKPEGLTDEQAESLRQIAHATVAEAKAQPSASAAQ</sequence>
<organism evidence="4 5">
    <name type="scientific">Ruficoccus amylovorans</name>
    <dbReference type="NCBI Taxonomy" id="1804625"/>
    <lineage>
        <taxon>Bacteria</taxon>
        <taxon>Pseudomonadati</taxon>
        <taxon>Verrucomicrobiota</taxon>
        <taxon>Opitutia</taxon>
        <taxon>Puniceicoccales</taxon>
        <taxon>Cerasicoccaceae</taxon>
        <taxon>Ruficoccus</taxon>
    </lineage>
</organism>
<dbReference type="SUPFAM" id="SSF52266">
    <property type="entry name" value="SGNH hydrolase"/>
    <property type="match status" value="1"/>
</dbReference>
<evidence type="ECO:0000256" key="1">
    <source>
        <dbReference type="SAM" id="MobiDB-lite"/>
    </source>
</evidence>
<feature type="domain" description="DUF4886" evidence="3">
    <location>
        <begin position="28"/>
        <end position="216"/>
    </location>
</feature>
<evidence type="ECO:0000313" key="4">
    <source>
        <dbReference type="EMBL" id="MBC2596250.1"/>
    </source>
</evidence>
<dbReference type="Proteomes" id="UP000546464">
    <property type="component" value="Unassembled WGS sequence"/>
</dbReference>
<dbReference type="AlphaFoldDB" id="A0A842HJF5"/>
<gene>
    <name evidence="4" type="ORF">H5P28_18430</name>
</gene>
<keyword evidence="5" id="KW-1185">Reference proteome</keyword>
<evidence type="ECO:0000259" key="3">
    <source>
        <dbReference type="Pfam" id="PF16227"/>
    </source>
</evidence>
<dbReference type="Pfam" id="PF16227">
    <property type="entry name" value="DUF4886"/>
    <property type="match status" value="1"/>
</dbReference>
<proteinExistence type="predicted"/>
<dbReference type="InterPro" id="IPR036514">
    <property type="entry name" value="SGNH_hydro_sf"/>
</dbReference>
<dbReference type="EMBL" id="JACHVB010000063">
    <property type="protein sequence ID" value="MBC2596250.1"/>
    <property type="molecule type" value="Genomic_DNA"/>
</dbReference>
<reference evidence="4 5" key="1">
    <citation type="submission" date="2020-07" db="EMBL/GenBank/DDBJ databases">
        <authorList>
            <person name="Feng X."/>
        </authorList>
    </citation>
    <scope>NUCLEOTIDE SEQUENCE [LARGE SCALE GENOMIC DNA]</scope>
    <source>
        <strain evidence="4 5">JCM31066</strain>
    </source>
</reference>
<feature type="chain" id="PRO_5032992545" evidence="2">
    <location>
        <begin position="22"/>
        <end position="323"/>
    </location>
</feature>